<feature type="transmembrane region" description="Helical" evidence="2">
    <location>
        <begin position="12"/>
        <end position="32"/>
    </location>
</feature>
<feature type="domain" description="EamA" evidence="3">
    <location>
        <begin position="156"/>
        <end position="289"/>
    </location>
</feature>
<evidence type="ECO:0000256" key="1">
    <source>
        <dbReference type="ARBA" id="ARBA00007362"/>
    </source>
</evidence>
<feature type="transmembrane region" description="Helical" evidence="2">
    <location>
        <begin position="214"/>
        <end position="235"/>
    </location>
</feature>
<feature type="domain" description="EamA" evidence="3">
    <location>
        <begin position="13"/>
        <end position="144"/>
    </location>
</feature>
<evidence type="ECO:0000256" key="2">
    <source>
        <dbReference type="SAM" id="Phobius"/>
    </source>
</evidence>
<dbReference type="PANTHER" id="PTHR22911">
    <property type="entry name" value="ACYL-MALONYL CONDENSING ENZYME-RELATED"/>
    <property type="match status" value="1"/>
</dbReference>
<dbReference type="STRING" id="525904.Tter_0791"/>
<reference evidence="5" key="1">
    <citation type="journal article" date="2010" name="Stand. Genomic Sci.">
        <title>Complete genome sequence of 'Thermobaculum terrenum' type strain (YNP1).</title>
        <authorList>
            <person name="Kiss H."/>
            <person name="Cleland D."/>
            <person name="Lapidus A."/>
            <person name="Lucas S."/>
            <person name="Glavina Del Rio T."/>
            <person name="Nolan M."/>
            <person name="Tice H."/>
            <person name="Han C."/>
            <person name="Goodwin L."/>
            <person name="Pitluck S."/>
            <person name="Liolios K."/>
            <person name="Ivanova N."/>
            <person name="Mavromatis K."/>
            <person name="Ovchinnikova G."/>
            <person name="Pati A."/>
            <person name="Chen A."/>
            <person name="Palaniappan K."/>
            <person name="Land M."/>
            <person name="Hauser L."/>
            <person name="Chang Y."/>
            <person name="Jeffries C."/>
            <person name="Lu M."/>
            <person name="Brettin T."/>
            <person name="Detter J."/>
            <person name="Goker M."/>
            <person name="Tindall B."/>
            <person name="Beck B."/>
            <person name="McDermott T."/>
            <person name="Woyke T."/>
            <person name="Bristow J."/>
            <person name="Eisen J."/>
            <person name="Markowitz V."/>
            <person name="Hugenholtz P."/>
            <person name="Kyrpides N."/>
            <person name="Klenk H."/>
            <person name="Cheng J."/>
        </authorList>
    </citation>
    <scope>NUCLEOTIDE SEQUENCE [LARGE SCALE GENOMIC DNA]</scope>
    <source>
        <strain evidence="5">ATCC BAA-798 / YNP1</strain>
    </source>
</reference>
<protein>
    <recommendedName>
        <fullName evidence="3">EamA domain-containing protein</fullName>
    </recommendedName>
</protein>
<feature type="transmembrane region" description="Helical" evidence="2">
    <location>
        <begin position="104"/>
        <end position="121"/>
    </location>
</feature>
<gene>
    <name evidence="4" type="ordered locus">Tter_0791</name>
</gene>
<dbReference type="Pfam" id="PF00892">
    <property type="entry name" value="EamA"/>
    <property type="match status" value="2"/>
</dbReference>
<name>D1CFK2_THET1</name>
<comment type="similarity">
    <text evidence="1">Belongs to the EamA transporter family.</text>
</comment>
<dbReference type="RefSeq" id="WP_012874743.1">
    <property type="nucleotide sequence ID" value="NC_013525.1"/>
</dbReference>
<keyword evidence="5" id="KW-1185">Reference proteome</keyword>
<dbReference type="GO" id="GO:0016020">
    <property type="term" value="C:membrane"/>
    <property type="evidence" value="ECO:0007669"/>
    <property type="project" value="InterPro"/>
</dbReference>
<organism evidence="4 5">
    <name type="scientific">Thermobaculum terrenum (strain ATCC BAA-798 / CCMEE 7001 / YNP1)</name>
    <dbReference type="NCBI Taxonomy" id="525904"/>
    <lineage>
        <taxon>Bacteria</taxon>
        <taxon>Bacillati</taxon>
        <taxon>Chloroflexota</taxon>
        <taxon>Chloroflexia</taxon>
        <taxon>Candidatus Thermobaculales</taxon>
        <taxon>Candidatus Thermobaculaceae</taxon>
        <taxon>Thermobaculum</taxon>
    </lineage>
</organism>
<dbReference type="PANTHER" id="PTHR22911:SF76">
    <property type="entry name" value="EAMA DOMAIN-CONTAINING PROTEIN"/>
    <property type="match status" value="1"/>
</dbReference>
<feature type="transmembrane region" description="Helical" evidence="2">
    <location>
        <begin position="155"/>
        <end position="173"/>
    </location>
</feature>
<feature type="transmembrane region" description="Helical" evidence="2">
    <location>
        <begin position="247"/>
        <end position="266"/>
    </location>
</feature>
<keyword evidence="2" id="KW-0812">Transmembrane</keyword>
<dbReference type="HOGENOM" id="CLU_033863_0_2_0"/>
<dbReference type="InterPro" id="IPR000620">
    <property type="entry name" value="EamA_dom"/>
</dbReference>
<feature type="transmembrane region" description="Helical" evidence="2">
    <location>
        <begin position="44"/>
        <end position="62"/>
    </location>
</feature>
<dbReference type="EMBL" id="CP001825">
    <property type="protein sequence ID" value="ACZ41708.1"/>
    <property type="molecule type" value="Genomic_DNA"/>
</dbReference>
<feature type="transmembrane region" description="Helical" evidence="2">
    <location>
        <begin position="74"/>
        <end position="92"/>
    </location>
</feature>
<accession>D1CFK2</accession>
<proteinExistence type="inferred from homology"/>
<evidence type="ECO:0000313" key="4">
    <source>
        <dbReference type="EMBL" id="ACZ41708.1"/>
    </source>
</evidence>
<sequence>MKQGTKDRTKQLSGIALAFVAVSMFSTSAVLIRVIKDISSIEITFWRMLIAGLLVLGAALISSQLSLKHNPFNYRFLAYGLVAAMHFFFYIASLEYTTVSNSLALVYTAPVFVALFAALALHESINWRQWLGICIVVVGVMIFSGFDLGLDKSRLIGNFLAILSAAAFGVYSVMGRGERNKYPLLVYAGGTYLTASLWLLPLAAHSMINSSYSMTNIIALLALAIVPLGMGHTLYNAALRRIHAAHANVLSTLEVPGGTLLAWLFVKEPVTLRDMIGMFIILFGVLTVILTADRTP</sequence>
<keyword evidence="2" id="KW-1133">Transmembrane helix</keyword>
<feature type="transmembrane region" description="Helical" evidence="2">
    <location>
        <begin position="185"/>
        <end position="208"/>
    </location>
</feature>
<dbReference type="Gene3D" id="1.10.3730.20">
    <property type="match status" value="2"/>
</dbReference>
<dbReference type="Proteomes" id="UP000000323">
    <property type="component" value="Chromosome 1"/>
</dbReference>
<evidence type="ECO:0000259" key="3">
    <source>
        <dbReference type="Pfam" id="PF00892"/>
    </source>
</evidence>
<keyword evidence="2" id="KW-0472">Membrane</keyword>
<dbReference type="SUPFAM" id="SSF103481">
    <property type="entry name" value="Multidrug resistance efflux transporter EmrE"/>
    <property type="match status" value="2"/>
</dbReference>
<dbReference type="AlphaFoldDB" id="D1CFK2"/>
<feature type="transmembrane region" description="Helical" evidence="2">
    <location>
        <begin position="130"/>
        <end position="149"/>
    </location>
</feature>
<dbReference type="InterPro" id="IPR037185">
    <property type="entry name" value="EmrE-like"/>
</dbReference>
<evidence type="ECO:0000313" key="5">
    <source>
        <dbReference type="Proteomes" id="UP000000323"/>
    </source>
</evidence>
<feature type="transmembrane region" description="Helical" evidence="2">
    <location>
        <begin position="272"/>
        <end position="292"/>
    </location>
</feature>
<dbReference type="OrthoDB" id="152892at2"/>
<dbReference type="eggNOG" id="COG0697">
    <property type="taxonomic scope" value="Bacteria"/>
</dbReference>
<dbReference type="KEGG" id="ttr:Tter_0791"/>